<evidence type="ECO:0000313" key="1">
    <source>
        <dbReference type="EMBL" id="KRK95054.1"/>
    </source>
</evidence>
<keyword evidence="2" id="KW-1185">Reference proteome</keyword>
<evidence type="ECO:0000313" key="2">
    <source>
        <dbReference type="Proteomes" id="UP000051955"/>
    </source>
</evidence>
<protein>
    <submittedName>
        <fullName evidence="1">Uncharacterized protein</fullName>
    </submittedName>
</protein>
<comment type="caution">
    <text evidence="1">The sequence shown here is derived from an EMBL/GenBank/DDBJ whole genome shotgun (WGS) entry which is preliminary data.</text>
</comment>
<dbReference type="Proteomes" id="UP000051955">
    <property type="component" value="Unassembled WGS sequence"/>
</dbReference>
<sequence>MQKWLKMSLIAVLATLVLAGVGSIRPVTAHAKVTSGLVAFAKKTPKRTYIVKLKRPVKMYLYSYGLNQRKVFYTAKRVAQLNQQKVGGARNWARVKTLKKGTKLSLSGTPIKRQKAYYFDAGVLNVALPSAKGVEQCVALTSTRSFKVLNSVKN</sequence>
<dbReference type="EMBL" id="AZDV01000023">
    <property type="protein sequence ID" value="KRK95054.1"/>
    <property type="molecule type" value="Genomic_DNA"/>
</dbReference>
<dbReference type="PATRIC" id="fig|1423715.3.peg.2316"/>
<dbReference type="AlphaFoldDB" id="A0A0R1LGP4"/>
<dbReference type="RefSeq" id="WP_057803024.1">
    <property type="nucleotide sequence ID" value="NZ_AZDV01000023.1"/>
</dbReference>
<accession>A0A0R1LGP4</accession>
<name>A0A0R1LGP4_9LACO</name>
<gene>
    <name evidence="1" type="ORF">FD25_GL002241</name>
</gene>
<organism evidence="1 2">
    <name type="scientific">Levilactobacillus acidifarinae DSM 19394 = JCM 15949</name>
    <dbReference type="NCBI Taxonomy" id="1423715"/>
    <lineage>
        <taxon>Bacteria</taxon>
        <taxon>Bacillati</taxon>
        <taxon>Bacillota</taxon>
        <taxon>Bacilli</taxon>
        <taxon>Lactobacillales</taxon>
        <taxon>Lactobacillaceae</taxon>
        <taxon>Levilactobacillus</taxon>
    </lineage>
</organism>
<proteinExistence type="predicted"/>
<reference evidence="1 2" key="1">
    <citation type="journal article" date="2015" name="Genome Announc.">
        <title>Expanding the biotechnology potential of lactobacilli through comparative genomics of 213 strains and associated genera.</title>
        <authorList>
            <person name="Sun Z."/>
            <person name="Harris H.M."/>
            <person name="McCann A."/>
            <person name="Guo C."/>
            <person name="Argimon S."/>
            <person name="Zhang W."/>
            <person name="Yang X."/>
            <person name="Jeffery I.B."/>
            <person name="Cooney J.C."/>
            <person name="Kagawa T.F."/>
            <person name="Liu W."/>
            <person name="Song Y."/>
            <person name="Salvetti E."/>
            <person name="Wrobel A."/>
            <person name="Rasinkangas P."/>
            <person name="Parkhill J."/>
            <person name="Rea M.C."/>
            <person name="O'Sullivan O."/>
            <person name="Ritari J."/>
            <person name="Douillard F.P."/>
            <person name="Paul Ross R."/>
            <person name="Yang R."/>
            <person name="Briner A.E."/>
            <person name="Felis G.E."/>
            <person name="de Vos W.M."/>
            <person name="Barrangou R."/>
            <person name="Klaenhammer T.R."/>
            <person name="Caufield P.W."/>
            <person name="Cui Y."/>
            <person name="Zhang H."/>
            <person name="O'Toole P.W."/>
        </authorList>
    </citation>
    <scope>NUCLEOTIDE SEQUENCE [LARGE SCALE GENOMIC DNA]</scope>
    <source>
        <strain evidence="1 2">DSM 19394</strain>
    </source>
</reference>